<dbReference type="InterPro" id="IPR011251">
    <property type="entry name" value="Luciferase-like_dom"/>
</dbReference>
<evidence type="ECO:0000256" key="2">
    <source>
        <dbReference type="ARBA" id="ARBA00022643"/>
    </source>
</evidence>
<keyword evidence="1" id="KW-0285">Flavoprotein</keyword>
<dbReference type="Proteomes" id="UP000015480">
    <property type="component" value="Plasmid pAMI4"/>
</dbReference>
<evidence type="ECO:0000256" key="3">
    <source>
        <dbReference type="ARBA" id="ARBA00023002"/>
    </source>
</evidence>
<keyword evidence="3" id="KW-0560">Oxidoreductase</keyword>
<dbReference type="GO" id="GO:0046306">
    <property type="term" value="P:alkanesulfonate catabolic process"/>
    <property type="evidence" value="ECO:0007669"/>
    <property type="project" value="TreeGrafter"/>
</dbReference>
<keyword evidence="4 6" id="KW-0503">Monooxygenase</keyword>
<dbReference type="KEGG" id="pami:JCM7686_pAMI4p100"/>
<organism evidence="6 7">
    <name type="scientific">Paracoccus aminophilus JCM 7686</name>
    <dbReference type="NCBI Taxonomy" id="1367847"/>
    <lineage>
        <taxon>Bacteria</taxon>
        <taxon>Pseudomonadati</taxon>
        <taxon>Pseudomonadota</taxon>
        <taxon>Alphaproteobacteria</taxon>
        <taxon>Rhodobacterales</taxon>
        <taxon>Paracoccaceae</taxon>
        <taxon>Paracoccus</taxon>
    </lineage>
</organism>
<dbReference type="Gene3D" id="3.20.20.30">
    <property type="entry name" value="Luciferase-like domain"/>
    <property type="match status" value="1"/>
</dbReference>
<feature type="domain" description="Luciferase-like" evidence="5">
    <location>
        <begin position="33"/>
        <end position="355"/>
    </location>
</feature>
<keyword evidence="6" id="KW-0614">Plasmid</keyword>
<gene>
    <name evidence="6" type="ORF">JCM7686_pAMI4p100</name>
</gene>
<accession>S5Z008</accession>
<name>S5Z008_PARAH</name>
<dbReference type="RefSeq" id="WP_020952276.1">
    <property type="nucleotide sequence ID" value="NC_022049.1"/>
</dbReference>
<dbReference type="HOGENOM" id="CLU_027853_1_0_5"/>
<evidence type="ECO:0000256" key="1">
    <source>
        <dbReference type="ARBA" id="ARBA00022630"/>
    </source>
</evidence>
<dbReference type="AlphaFoldDB" id="S5Z008"/>
<dbReference type="OrthoDB" id="9814695at2"/>
<dbReference type="Pfam" id="PF00296">
    <property type="entry name" value="Bac_luciferase"/>
    <property type="match status" value="1"/>
</dbReference>
<dbReference type="eggNOG" id="COG2141">
    <property type="taxonomic scope" value="Bacteria"/>
</dbReference>
<evidence type="ECO:0000259" key="5">
    <source>
        <dbReference type="Pfam" id="PF00296"/>
    </source>
</evidence>
<dbReference type="InterPro" id="IPR036661">
    <property type="entry name" value="Luciferase-like_sf"/>
</dbReference>
<keyword evidence="2" id="KW-0288">FMN</keyword>
<dbReference type="InterPro" id="IPR050172">
    <property type="entry name" value="SsuD_RutA_monooxygenase"/>
</dbReference>
<dbReference type="PANTHER" id="PTHR42847">
    <property type="entry name" value="ALKANESULFONATE MONOOXYGENASE"/>
    <property type="match status" value="1"/>
</dbReference>
<dbReference type="EMBL" id="CP006652">
    <property type="protein sequence ID" value="AGT10791.1"/>
    <property type="molecule type" value="Genomic_DNA"/>
</dbReference>
<reference evidence="6 7" key="1">
    <citation type="journal article" date="2014" name="BMC Genomics">
        <title>Architecture and functions of a multipartite genome of the methylotrophic bacterium Paracoccus aminophilus JCM 7686, containing primary and secondary chromids.</title>
        <authorList>
            <person name="Dziewit L."/>
            <person name="Czarnecki J."/>
            <person name="Wibberg D."/>
            <person name="Radlinska M."/>
            <person name="Mrozek P."/>
            <person name="Szymczak M."/>
            <person name="Schluter A."/>
            <person name="Puhler A."/>
            <person name="Bartosik D."/>
        </authorList>
    </citation>
    <scope>NUCLEOTIDE SEQUENCE [LARGE SCALE GENOMIC DNA]</scope>
    <source>
        <strain evidence="6">JCM 7686</strain>
        <plasmid evidence="7">Plasmid pAMI4</plasmid>
    </source>
</reference>
<proteinExistence type="predicted"/>
<dbReference type="SUPFAM" id="SSF51679">
    <property type="entry name" value="Bacterial luciferase-like"/>
    <property type="match status" value="1"/>
</dbReference>
<evidence type="ECO:0000256" key="4">
    <source>
        <dbReference type="ARBA" id="ARBA00023033"/>
    </source>
</evidence>
<protein>
    <submittedName>
        <fullName evidence="6">Monooxygenase</fullName>
    </submittedName>
</protein>
<geneLocation type="plasmid" evidence="6 7">
    <name>pAMI4</name>
</geneLocation>
<evidence type="ECO:0000313" key="6">
    <source>
        <dbReference type="EMBL" id="AGT10791.1"/>
    </source>
</evidence>
<dbReference type="PATRIC" id="fig|1367847.3.peg.3728"/>
<evidence type="ECO:0000313" key="7">
    <source>
        <dbReference type="Proteomes" id="UP000015480"/>
    </source>
</evidence>
<dbReference type="CDD" id="cd01094">
    <property type="entry name" value="Alkanesulfonate_monoxygenase"/>
    <property type="match status" value="1"/>
</dbReference>
<keyword evidence="7" id="KW-1185">Reference proteome</keyword>
<dbReference type="PANTHER" id="PTHR42847:SF4">
    <property type="entry name" value="ALKANESULFONATE MONOOXYGENASE-RELATED"/>
    <property type="match status" value="1"/>
</dbReference>
<dbReference type="GO" id="GO:0008726">
    <property type="term" value="F:alkanesulfonate monooxygenase activity"/>
    <property type="evidence" value="ECO:0007669"/>
    <property type="project" value="TreeGrafter"/>
</dbReference>
<sequence>MSNQGNTNKTSTGRIHLHWYLPTNGDSRGLTGSGNDSHLVGASGGFRAPTRAYLAEVARAAEAQGFHAVLTPTGTWCEDAWIATAALSADTERLKFLVAFRPGLISPTLVAHQAASFQRMTGGRLLLNVVTGGDRYEQARFGDHLDHDARYARTEEFLAVVRGVSAAPADQPFSYQGAHFDIREARIDPAPYALPEIFFGGASPAAEAVAAAQADVALSWGQPPEIEAARIARLRAAASAKGRKLNFGIRLHVISRDTEAEAWAVADKLLSWLDPEAVKSARSLLAKSESVAQAQMSALHQSHEGVPRSARELEIYPGLWSGFGLVRGGAGTAIVGSHAQVADLIETYHRTGFDHFILSGQPHLEEAWHFGEGAAAVLRARGLLAPVTL</sequence>